<protein>
    <recommendedName>
        <fullName evidence="2">Protein-ADP-ribose hydrolase</fullName>
    </recommendedName>
</protein>
<feature type="domain" description="Macro" evidence="9">
    <location>
        <begin position="102"/>
        <end position="289"/>
    </location>
</feature>
<evidence type="ECO:0000256" key="2">
    <source>
        <dbReference type="ARBA" id="ARBA00018852"/>
    </source>
</evidence>
<keyword evidence="4" id="KW-0378">Hydrolase</keyword>
<sequence>MKLYFFCGISSIINEIINALSFLQKEVIAVSLSIIQKMNEMLLTEMPEYRAKAAEVGVSGEQQRRLLRALMNVRPPRPLSGDFLALQDQLLSAECEARGVVDVTTLPSAASDARIALWQGDITRLNADAIVNAANSALLGCFIPCHRCIDNAIHSAAGLQLRAACAALMEEQGHPEETGTAQITEGYNLSSRHVIHTVGPIVSGALTDRHRAQLASCYRSCLSLAAEHGLRSIAFCCISTGEFHFPRAAAAEIAVREVRDFLTRDTSIERVVFNVFKDEDRHIYERLLS</sequence>
<evidence type="ECO:0000256" key="1">
    <source>
        <dbReference type="ARBA" id="ARBA00001947"/>
    </source>
</evidence>
<dbReference type="EMBL" id="ACLA01000006">
    <property type="protein sequence ID" value="EEQ49191.1"/>
    <property type="molecule type" value="Genomic_DNA"/>
</dbReference>
<dbReference type="GO" id="GO:0046872">
    <property type="term" value="F:metal ion binding"/>
    <property type="evidence" value="ECO:0007669"/>
    <property type="project" value="UniProtKB-KW"/>
</dbReference>
<keyword evidence="11" id="KW-1185">Reference proteome</keyword>
<accession>C4V1Q4</accession>
<evidence type="ECO:0000259" key="9">
    <source>
        <dbReference type="PROSITE" id="PS51154"/>
    </source>
</evidence>
<dbReference type="GO" id="GO:0016798">
    <property type="term" value="F:hydrolase activity, acting on glycosyl bonds"/>
    <property type="evidence" value="ECO:0007669"/>
    <property type="project" value="UniProtKB-KW"/>
</dbReference>
<dbReference type="Pfam" id="PF01661">
    <property type="entry name" value="Macro"/>
    <property type="match status" value="1"/>
</dbReference>
<dbReference type="NCBIfam" id="NF003163">
    <property type="entry name" value="PRK04143.1"/>
    <property type="match status" value="1"/>
</dbReference>
<gene>
    <name evidence="10" type="ORF">HMPREF0908_0507</name>
</gene>
<comment type="cofactor">
    <cofactor evidence="1">
        <name>Zn(2+)</name>
        <dbReference type="ChEBI" id="CHEBI:29105"/>
    </cofactor>
</comment>
<name>C4V1Q4_9FIRM</name>
<evidence type="ECO:0000256" key="6">
    <source>
        <dbReference type="ARBA" id="ARBA00023295"/>
    </source>
</evidence>
<dbReference type="eggNOG" id="COG2110">
    <property type="taxonomic scope" value="Bacteria"/>
</dbReference>
<dbReference type="CDD" id="cd02908">
    <property type="entry name" value="Macro_OAADPr_deacetylase"/>
    <property type="match status" value="1"/>
</dbReference>
<dbReference type="InterPro" id="IPR002589">
    <property type="entry name" value="Macro_dom"/>
</dbReference>
<dbReference type="Proteomes" id="UP000005309">
    <property type="component" value="Unassembled WGS sequence"/>
</dbReference>
<dbReference type="PROSITE" id="PS51154">
    <property type="entry name" value="MACRO"/>
    <property type="match status" value="1"/>
</dbReference>
<dbReference type="SUPFAM" id="SSF52949">
    <property type="entry name" value="Macro domain-like"/>
    <property type="match status" value="1"/>
</dbReference>
<keyword evidence="3" id="KW-0479">Metal-binding</keyword>
<dbReference type="Gene3D" id="3.40.220.10">
    <property type="entry name" value="Leucine Aminopeptidase, subunit E, domain 1"/>
    <property type="match status" value="1"/>
</dbReference>
<comment type="caution">
    <text evidence="10">The sequence shown here is derived from an EMBL/GenBank/DDBJ whole genome shotgun (WGS) entry which is preliminary data.</text>
</comment>
<dbReference type="InterPro" id="IPR043472">
    <property type="entry name" value="Macro_dom-like"/>
</dbReference>
<dbReference type="PANTHER" id="PTHR11106">
    <property type="entry name" value="GANGLIOSIDE INDUCED DIFFERENTIATION ASSOCIATED PROTEIN 2-RELATED"/>
    <property type="match status" value="1"/>
</dbReference>
<organism evidence="10 11">
    <name type="scientific">Selenomonas flueggei ATCC 43531</name>
    <dbReference type="NCBI Taxonomy" id="638302"/>
    <lineage>
        <taxon>Bacteria</taxon>
        <taxon>Bacillati</taxon>
        <taxon>Bacillota</taxon>
        <taxon>Negativicutes</taxon>
        <taxon>Selenomonadales</taxon>
        <taxon>Selenomonadaceae</taxon>
        <taxon>Selenomonas</taxon>
    </lineage>
</organism>
<dbReference type="STRING" id="638302.HMPREF0908_0507"/>
<dbReference type="PANTHER" id="PTHR11106:SF121">
    <property type="entry name" value="ADP-RIBOSE 1''-PHOSPHATE PHOSPHATASE"/>
    <property type="match status" value="1"/>
</dbReference>
<evidence type="ECO:0000256" key="5">
    <source>
        <dbReference type="ARBA" id="ARBA00022833"/>
    </source>
</evidence>
<reference evidence="10 11" key="1">
    <citation type="submission" date="2009-04" db="EMBL/GenBank/DDBJ databases">
        <authorList>
            <person name="Qin X."/>
            <person name="Bachman B."/>
            <person name="Battles P."/>
            <person name="Bell A."/>
            <person name="Bess C."/>
            <person name="Bickham C."/>
            <person name="Chaboub L."/>
            <person name="Chen D."/>
            <person name="Coyle M."/>
            <person name="Deiros D.R."/>
            <person name="Dinh H."/>
            <person name="Forbes L."/>
            <person name="Fowler G."/>
            <person name="Francisco L."/>
            <person name="Fu Q."/>
            <person name="Gubbala S."/>
            <person name="Hale W."/>
            <person name="Han Y."/>
            <person name="Hemphill L."/>
            <person name="Highlander S.K."/>
            <person name="Hirani K."/>
            <person name="Hogues M."/>
            <person name="Jackson L."/>
            <person name="Jakkamsetti A."/>
            <person name="Javaid M."/>
            <person name="Jiang H."/>
            <person name="Korchina V."/>
            <person name="Kovar C."/>
            <person name="Lara F."/>
            <person name="Lee S."/>
            <person name="Mata R."/>
            <person name="Mathew T."/>
            <person name="Moen C."/>
            <person name="Morales K."/>
            <person name="Munidasa M."/>
            <person name="Nazareth L."/>
            <person name="Ngo R."/>
            <person name="Nguyen L."/>
            <person name="Okwuonu G."/>
            <person name="Ongeri F."/>
            <person name="Patil S."/>
            <person name="Petrosino J."/>
            <person name="Pham C."/>
            <person name="Pham P."/>
            <person name="Pu L.-L."/>
            <person name="Puazo M."/>
            <person name="Raj R."/>
            <person name="Reid J."/>
            <person name="Rouhana J."/>
            <person name="Saada N."/>
            <person name="Shang Y."/>
            <person name="Simmons D."/>
            <person name="Thornton R."/>
            <person name="Warren J."/>
            <person name="Weissenberger G."/>
            <person name="Zhang J."/>
            <person name="Zhang L."/>
            <person name="Zhou C."/>
            <person name="Zhu D."/>
            <person name="Muzny D."/>
            <person name="Worley K."/>
            <person name="Gibbs R."/>
        </authorList>
    </citation>
    <scope>NUCLEOTIDE SEQUENCE [LARGE SCALE GENOMIC DNA]</scope>
    <source>
        <strain evidence="10 11">ATCC 43531</strain>
    </source>
</reference>
<evidence type="ECO:0000256" key="4">
    <source>
        <dbReference type="ARBA" id="ARBA00022801"/>
    </source>
</evidence>
<evidence type="ECO:0000313" key="11">
    <source>
        <dbReference type="Proteomes" id="UP000005309"/>
    </source>
</evidence>
<dbReference type="SMART" id="SM00506">
    <property type="entry name" value="A1pp"/>
    <property type="match status" value="1"/>
</dbReference>
<evidence type="ECO:0000256" key="7">
    <source>
        <dbReference type="ARBA" id="ARBA00048482"/>
    </source>
</evidence>
<evidence type="ECO:0000256" key="8">
    <source>
        <dbReference type="ARBA" id="ARBA00093459"/>
    </source>
</evidence>
<proteinExistence type="inferred from homology"/>
<dbReference type="HOGENOM" id="CLU_046550_2_1_9"/>
<keyword evidence="6" id="KW-0326">Glycosidase</keyword>
<comment type="similarity">
    <text evidence="8">Belongs to the MacroD-type family. Zn-Macro subfamily.</text>
</comment>
<comment type="catalytic activity">
    <reaction evidence="7">
        <text>4-O-(ADP-D-ribosyl)-L-aspartyl-[protein] + H2O = L-aspartyl-[protein] + ADP-D-ribose + H(+)</text>
        <dbReference type="Rhea" id="RHEA:54428"/>
        <dbReference type="Rhea" id="RHEA-COMP:9867"/>
        <dbReference type="Rhea" id="RHEA-COMP:13832"/>
        <dbReference type="ChEBI" id="CHEBI:15377"/>
        <dbReference type="ChEBI" id="CHEBI:15378"/>
        <dbReference type="ChEBI" id="CHEBI:29961"/>
        <dbReference type="ChEBI" id="CHEBI:57967"/>
        <dbReference type="ChEBI" id="CHEBI:138102"/>
    </reaction>
    <physiologicalReaction direction="left-to-right" evidence="7">
        <dbReference type="Rhea" id="RHEA:54429"/>
    </physiologicalReaction>
</comment>
<dbReference type="AlphaFoldDB" id="C4V1Q4"/>
<evidence type="ECO:0000313" key="10">
    <source>
        <dbReference type="EMBL" id="EEQ49191.1"/>
    </source>
</evidence>
<keyword evidence="5" id="KW-0862">Zinc</keyword>
<evidence type="ECO:0000256" key="3">
    <source>
        <dbReference type="ARBA" id="ARBA00022723"/>
    </source>
</evidence>